<organism evidence="2 3">
    <name type="scientific">Lithospermum erythrorhizon</name>
    <name type="common">Purple gromwell</name>
    <name type="synonym">Lithospermum officinale var. erythrorhizon</name>
    <dbReference type="NCBI Taxonomy" id="34254"/>
    <lineage>
        <taxon>Eukaryota</taxon>
        <taxon>Viridiplantae</taxon>
        <taxon>Streptophyta</taxon>
        <taxon>Embryophyta</taxon>
        <taxon>Tracheophyta</taxon>
        <taxon>Spermatophyta</taxon>
        <taxon>Magnoliopsida</taxon>
        <taxon>eudicotyledons</taxon>
        <taxon>Gunneridae</taxon>
        <taxon>Pentapetalae</taxon>
        <taxon>asterids</taxon>
        <taxon>lamiids</taxon>
        <taxon>Boraginales</taxon>
        <taxon>Boraginaceae</taxon>
        <taxon>Boraginoideae</taxon>
        <taxon>Lithospermeae</taxon>
        <taxon>Lithospermum</taxon>
    </lineage>
</organism>
<dbReference type="PANTHER" id="PTHR46890">
    <property type="entry name" value="NON-LTR RETROLELEMENT REVERSE TRANSCRIPTASE-LIKE PROTEIN-RELATED"/>
    <property type="match status" value="1"/>
</dbReference>
<reference evidence="2 3" key="1">
    <citation type="submission" date="2024-01" db="EMBL/GenBank/DDBJ databases">
        <title>The complete chloroplast genome sequence of Lithospermum erythrorhizon: insights into the phylogenetic relationship among Boraginaceae species and the maternal lineages of purple gromwells.</title>
        <authorList>
            <person name="Okada T."/>
            <person name="Watanabe K."/>
        </authorList>
    </citation>
    <scope>NUCLEOTIDE SEQUENCE [LARGE SCALE GENOMIC DNA]</scope>
</reference>
<protein>
    <recommendedName>
        <fullName evidence="1">Reverse transcriptase domain-containing protein</fullName>
    </recommendedName>
</protein>
<dbReference type="Pfam" id="PF00078">
    <property type="entry name" value="RVT_1"/>
    <property type="match status" value="1"/>
</dbReference>
<dbReference type="AlphaFoldDB" id="A0AAV3PJ90"/>
<accession>A0AAV3PJ90</accession>
<feature type="domain" description="Reverse transcriptase" evidence="1">
    <location>
        <begin position="54"/>
        <end position="149"/>
    </location>
</feature>
<dbReference type="PANTHER" id="PTHR46890:SF48">
    <property type="entry name" value="RNA-DIRECTED DNA POLYMERASE"/>
    <property type="match status" value="1"/>
</dbReference>
<comment type="caution">
    <text evidence="2">The sequence shown here is derived from an EMBL/GenBank/DDBJ whole genome shotgun (WGS) entry which is preliminary data.</text>
</comment>
<dbReference type="InterPro" id="IPR052343">
    <property type="entry name" value="Retrotransposon-Effector_Assoc"/>
</dbReference>
<dbReference type="Proteomes" id="UP001454036">
    <property type="component" value="Unassembled WGS sequence"/>
</dbReference>
<dbReference type="InterPro" id="IPR043502">
    <property type="entry name" value="DNA/RNA_pol_sf"/>
</dbReference>
<gene>
    <name evidence="2" type="ORF">LIER_37058</name>
</gene>
<dbReference type="InterPro" id="IPR000477">
    <property type="entry name" value="RT_dom"/>
</dbReference>
<keyword evidence="3" id="KW-1185">Reference proteome</keyword>
<evidence type="ECO:0000259" key="1">
    <source>
        <dbReference type="Pfam" id="PF00078"/>
    </source>
</evidence>
<proteinExistence type="predicted"/>
<dbReference type="EMBL" id="BAABME010017443">
    <property type="protein sequence ID" value="GAA0150087.1"/>
    <property type="molecule type" value="Genomic_DNA"/>
</dbReference>
<dbReference type="SUPFAM" id="SSF56672">
    <property type="entry name" value="DNA/RNA polymerases"/>
    <property type="match status" value="1"/>
</dbReference>
<evidence type="ECO:0000313" key="2">
    <source>
        <dbReference type="EMBL" id="GAA0150087.1"/>
    </source>
</evidence>
<evidence type="ECO:0000313" key="3">
    <source>
        <dbReference type="Proteomes" id="UP001454036"/>
    </source>
</evidence>
<name>A0AAV3PJ90_LITER</name>
<sequence length="205" mass="22981">MKKGKTPGPDGFSAEFYQHSWDVVKDDVVEPVRTFFVTGHMPRALNSTNVVLIPKVSKSESMKEFRPISYCNTIYNCMTTILVERMKNVLDVVLGEQQTAFVPGRKISYGILLMQELVAGYQQKSSSPRCAIKIDIMKAFDSVDWEFLCAVQIVTKALEEFGNLSGLKPNLDKTMYVAGLSMEKIVLLSKVMGISLGELPIKTWE</sequence>